<evidence type="ECO:0000259" key="7">
    <source>
        <dbReference type="Pfam" id="PF03876"/>
    </source>
</evidence>
<comment type="function">
    <text evidence="6">DNA-dependent RNA polymerase which catalyzes the transcription of DNA into RNA using the four ribonucleoside triphosphates as substrates.</text>
</comment>
<dbReference type="PANTHER" id="PTHR12709">
    <property type="entry name" value="DNA-DIRECTED RNA POLYMERASE II, III"/>
    <property type="match status" value="1"/>
</dbReference>
<name>A0AAN8ETE0_9EURO</name>
<dbReference type="PANTHER" id="PTHR12709:SF1">
    <property type="entry name" value="DNA-DIRECTED RNA POLYMERASE III SUBUNIT RPC8"/>
    <property type="match status" value="1"/>
</dbReference>
<keyword evidence="4 6" id="KW-0804">Transcription</keyword>
<keyword evidence="10" id="KW-1185">Reference proteome</keyword>
<dbReference type="CDD" id="cd04330">
    <property type="entry name" value="RNAP_III_Rpc25_N"/>
    <property type="match status" value="1"/>
</dbReference>
<evidence type="ECO:0000256" key="2">
    <source>
        <dbReference type="ARBA" id="ARBA00009307"/>
    </source>
</evidence>
<dbReference type="GO" id="GO:0006384">
    <property type="term" value="P:transcription initiation at RNA polymerase III promoter"/>
    <property type="evidence" value="ECO:0007669"/>
    <property type="project" value="TreeGrafter"/>
</dbReference>
<feature type="domain" description="RNA polymerase III subunit Rpc25" evidence="8">
    <location>
        <begin position="83"/>
        <end position="196"/>
    </location>
</feature>
<dbReference type="Gene3D" id="3.30.1490.120">
    <property type="entry name" value="RNA polymerase Rpb7-like, N-terminal domain"/>
    <property type="match status" value="1"/>
</dbReference>
<sequence length="196" mass="22539">MFILTKFQDLIQIPPHEFYKKSRDSIEDKINEKYANKIVQKVGLCICMWDLLKASDGLVGFGTGNVNVNVEFRMIVFRPFKGEVIAARIKGNSPEGVYLTTEFFDNIFVPETMLFEGCFYNEDEKVWVWLSGETEIFFDNGTVVHARIEKETWQDAMVVDEKKVKTVNGVKEEVKRTPYTIEASMAEVGLGGVDWW</sequence>
<dbReference type="InterPro" id="IPR012340">
    <property type="entry name" value="NA-bd_OB-fold"/>
</dbReference>
<evidence type="ECO:0000313" key="9">
    <source>
        <dbReference type="EMBL" id="KAK5953266.1"/>
    </source>
</evidence>
<evidence type="ECO:0000256" key="6">
    <source>
        <dbReference type="RuleBase" id="RU369086"/>
    </source>
</evidence>
<dbReference type="InterPro" id="IPR013238">
    <property type="entry name" value="RNA_pol_III_Rbc25"/>
</dbReference>
<dbReference type="SUPFAM" id="SSF50249">
    <property type="entry name" value="Nucleic acid-binding proteins"/>
    <property type="match status" value="1"/>
</dbReference>
<dbReference type="Gene3D" id="2.40.50.140">
    <property type="entry name" value="Nucleic acid-binding proteins"/>
    <property type="match status" value="1"/>
</dbReference>
<proteinExistence type="inferred from homology"/>
<keyword evidence="5 6" id="KW-0539">Nucleus</keyword>
<feature type="domain" description="RNA polymerase Rpb7-like N-terminal" evidence="7">
    <location>
        <begin position="9"/>
        <end position="64"/>
    </location>
</feature>
<comment type="subcellular location">
    <subcellularLocation>
        <location evidence="1 6">Nucleus</location>
    </subcellularLocation>
</comment>
<reference evidence="9 10" key="1">
    <citation type="submission" date="2022-12" db="EMBL/GenBank/DDBJ databases">
        <title>Genomic features and morphological characterization of a novel Knufia sp. strain isolated from spacecraft assembly facility.</title>
        <authorList>
            <person name="Teixeira M."/>
            <person name="Chander A.M."/>
            <person name="Stajich J.E."/>
            <person name="Venkateswaran K."/>
        </authorList>
    </citation>
    <scope>NUCLEOTIDE SEQUENCE [LARGE SCALE GENOMIC DNA]</scope>
    <source>
        <strain evidence="9 10">FJI-L2-BK-P2</strain>
    </source>
</reference>
<evidence type="ECO:0000256" key="1">
    <source>
        <dbReference type="ARBA" id="ARBA00004123"/>
    </source>
</evidence>
<gene>
    <name evidence="9" type="primary">rpc25</name>
    <name evidence="9" type="ORF">OHC33_005834</name>
</gene>
<dbReference type="GO" id="GO:0055029">
    <property type="term" value="C:nuclear DNA-directed RNA polymerase complex"/>
    <property type="evidence" value="ECO:0007669"/>
    <property type="project" value="UniProtKB-ARBA"/>
</dbReference>
<dbReference type="Pfam" id="PF08292">
    <property type="entry name" value="RNA_pol_Rbc25"/>
    <property type="match status" value="1"/>
</dbReference>
<dbReference type="InterPro" id="IPR045113">
    <property type="entry name" value="Rpb7-like"/>
</dbReference>
<keyword evidence="3 6" id="KW-0240">DNA-directed RNA polymerase</keyword>
<dbReference type="InterPro" id="IPR005576">
    <property type="entry name" value="Rpb7-like_N"/>
</dbReference>
<dbReference type="Proteomes" id="UP001316803">
    <property type="component" value="Unassembled WGS sequence"/>
</dbReference>
<dbReference type="EMBL" id="JAKLMC020000012">
    <property type="protein sequence ID" value="KAK5953266.1"/>
    <property type="molecule type" value="Genomic_DNA"/>
</dbReference>
<dbReference type="FunFam" id="3.30.1490.120:FF:000001">
    <property type="entry name" value="DNA-directed RNA polymerase II subunit RPB7"/>
    <property type="match status" value="1"/>
</dbReference>
<accession>A0AAN8ETE0</accession>
<organism evidence="9 10">
    <name type="scientific">Knufia fluminis</name>
    <dbReference type="NCBI Taxonomy" id="191047"/>
    <lineage>
        <taxon>Eukaryota</taxon>
        <taxon>Fungi</taxon>
        <taxon>Dikarya</taxon>
        <taxon>Ascomycota</taxon>
        <taxon>Pezizomycotina</taxon>
        <taxon>Eurotiomycetes</taxon>
        <taxon>Chaetothyriomycetidae</taxon>
        <taxon>Chaetothyriales</taxon>
        <taxon>Trichomeriaceae</taxon>
        <taxon>Knufia</taxon>
    </lineage>
</organism>
<evidence type="ECO:0000256" key="3">
    <source>
        <dbReference type="ARBA" id="ARBA00022478"/>
    </source>
</evidence>
<dbReference type="GO" id="GO:0005666">
    <property type="term" value="C:RNA polymerase III complex"/>
    <property type="evidence" value="ECO:0007669"/>
    <property type="project" value="TreeGrafter"/>
</dbReference>
<dbReference type="Pfam" id="PF03876">
    <property type="entry name" value="SHS2_Rpb7-N"/>
    <property type="match status" value="1"/>
</dbReference>
<dbReference type="InterPro" id="IPR036898">
    <property type="entry name" value="RNA_pol_Rpb7-like_N_sf"/>
</dbReference>
<evidence type="ECO:0000256" key="5">
    <source>
        <dbReference type="ARBA" id="ARBA00023242"/>
    </source>
</evidence>
<evidence type="ECO:0000256" key="4">
    <source>
        <dbReference type="ARBA" id="ARBA00023163"/>
    </source>
</evidence>
<dbReference type="SUPFAM" id="SSF88798">
    <property type="entry name" value="N-terminal, heterodimerisation domain of RBP7 (RpoE)"/>
    <property type="match status" value="1"/>
</dbReference>
<comment type="similarity">
    <text evidence="2">Belongs to the eukaryotic RPB7/RPC8 RNA polymerase subunit family.</text>
</comment>
<dbReference type="AlphaFoldDB" id="A0AAN8ETE0"/>
<protein>
    <recommendedName>
        <fullName evidence="6">DNA-directed RNA polymerase subunit</fullName>
    </recommendedName>
</protein>
<comment type="caution">
    <text evidence="9">The sequence shown here is derived from an EMBL/GenBank/DDBJ whole genome shotgun (WGS) entry which is preliminary data.</text>
</comment>
<evidence type="ECO:0000313" key="10">
    <source>
        <dbReference type="Proteomes" id="UP001316803"/>
    </source>
</evidence>
<evidence type="ECO:0000259" key="8">
    <source>
        <dbReference type="Pfam" id="PF08292"/>
    </source>
</evidence>